<proteinExistence type="predicted"/>
<accession>A0A6C0E9Y1</accession>
<evidence type="ECO:0000313" key="2">
    <source>
        <dbReference type="EMBL" id="QHT25987.1"/>
    </source>
</evidence>
<name>A0A6C0E9Y1_9ZZZZ</name>
<organism evidence="2">
    <name type="scientific">viral metagenome</name>
    <dbReference type="NCBI Taxonomy" id="1070528"/>
    <lineage>
        <taxon>unclassified sequences</taxon>
        <taxon>metagenomes</taxon>
        <taxon>organismal metagenomes</taxon>
    </lineage>
</organism>
<sequence>MLTTGKPHNKYSADALQPPSTVENIPPTKLSFNMSFTSLFDITLFLFIIVP</sequence>
<evidence type="ECO:0000256" key="1">
    <source>
        <dbReference type="SAM" id="MobiDB-lite"/>
    </source>
</evidence>
<reference evidence="2" key="1">
    <citation type="journal article" date="2020" name="Nature">
        <title>Giant virus diversity and host interactions through global metagenomics.</title>
        <authorList>
            <person name="Schulz F."/>
            <person name="Roux S."/>
            <person name="Paez-Espino D."/>
            <person name="Jungbluth S."/>
            <person name="Walsh D.A."/>
            <person name="Denef V.J."/>
            <person name="McMahon K.D."/>
            <person name="Konstantinidis K.T."/>
            <person name="Eloe-Fadrosh E.A."/>
            <person name="Kyrpides N.C."/>
            <person name="Woyke T."/>
        </authorList>
    </citation>
    <scope>NUCLEOTIDE SEQUENCE</scope>
    <source>
        <strain evidence="2">GVMAG-M-3300023179-27</strain>
    </source>
</reference>
<protein>
    <submittedName>
        <fullName evidence="2">Uncharacterized protein</fullName>
    </submittedName>
</protein>
<dbReference type="AlphaFoldDB" id="A0A6C0E9Y1"/>
<feature type="region of interest" description="Disordered" evidence="1">
    <location>
        <begin position="1"/>
        <end position="20"/>
    </location>
</feature>
<dbReference type="EMBL" id="MN739777">
    <property type="protein sequence ID" value="QHT25987.1"/>
    <property type="molecule type" value="Genomic_DNA"/>
</dbReference>